<organism evidence="1">
    <name type="scientific">marine metagenome</name>
    <dbReference type="NCBI Taxonomy" id="408172"/>
    <lineage>
        <taxon>unclassified sequences</taxon>
        <taxon>metagenomes</taxon>
        <taxon>ecological metagenomes</taxon>
    </lineage>
</organism>
<proteinExistence type="predicted"/>
<dbReference type="AlphaFoldDB" id="A0A382RHQ3"/>
<reference evidence="1" key="1">
    <citation type="submission" date="2018-05" db="EMBL/GenBank/DDBJ databases">
        <authorList>
            <person name="Lanie J.A."/>
            <person name="Ng W.-L."/>
            <person name="Kazmierczak K.M."/>
            <person name="Andrzejewski T.M."/>
            <person name="Davidsen T.M."/>
            <person name="Wayne K.J."/>
            <person name="Tettelin H."/>
            <person name="Glass J.I."/>
            <person name="Rusch D."/>
            <person name="Podicherti R."/>
            <person name="Tsui H.-C.T."/>
            <person name="Winkler M.E."/>
        </authorList>
    </citation>
    <scope>NUCLEOTIDE SEQUENCE</scope>
</reference>
<protein>
    <submittedName>
        <fullName evidence="1">Uncharacterized protein</fullName>
    </submittedName>
</protein>
<sequence>MIGGRDYSMWPVEPSMIRYPAKRRIIRTCYADNQYSLGIIRTECRSQIEDRSGLRR</sequence>
<name>A0A382RHQ3_9ZZZZ</name>
<gene>
    <name evidence="1" type="ORF">METZ01_LOCUS350098</name>
</gene>
<dbReference type="EMBL" id="UINC01121818">
    <property type="protein sequence ID" value="SVC97244.1"/>
    <property type="molecule type" value="Genomic_DNA"/>
</dbReference>
<accession>A0A382RHQ3</accession>
<evidence type="ECO:0000313" key="1">
    <source>
        <dbReference type="EMBL" id="SVC97244.1"/>
    </source>
</evidence>